<protein>
    <submittedName>
        <fullName evidence="1">Uncharacterized protein</fullName>
    </submittedName>
</protein>
<proteinExistence type="predicted"/>
<dbReference type="GeneID" id="55609344"/>
<dbReference type="RefSeq" id="YP_009839136.1">
    <property type="nucleotide sequence ID" value="NC_048719.1"/>
</dbReference>
<evidence type="ECO:0000313" key="1">
    <source>
        <dbReference type="EMBL" id="AXG66287.1"/>
    </source>
</evidence>
<dbReference type="EMBL" id="MH536811">
    <property type="protein sequence ID" value="AXG66287.1"/>
    <property type="molecule type" value="Genomic_DNA"/>
</dbReference>
<organism evidence="1 2">
    <name type="scientific">Streptomyces phage Annadreamy</name>
    <dbReference type="NCBI Taxonomy" id="2250335"/>
    <lineage>
        <taxon>Viruses</taxon>
        <taxon>Duplodnaviria</taxon>
        <taxon>Heunggongvirae</taxon>
        <taxon>Uroviricota</taxon>
        <taxon>Caudoviricetes</taxon>
        <taxon>Stanwilliamsviridae</taxon>
        <taxon>Loccivirinae</taxon>
        <taxon>Annadreamyvirus</taxon>
        <taxon>Annadreamyvirus annadreamy</taxon>
    </lineage>
</organism>
<dbReference type="KEGG" id="vg:55609344"/>
<reference evidence="1 2" key="1">
    <citation type="submission" date="2018-06" db="EMBL/GenBank/DDBJ databases">
        <authorList>
            <person name="Moussa A."/>
            <person name="Couoh J.M."/>
            <person name="Harbem L."/>
            <person name="Okocha J.C."/>
            <person name="Taylor D."/>
            <person name="Teutsch A.B."/>
            <person name="Smith B.R."/>
            <person name="Suri N."/>
            <person name="Layton S.R."/>
            <person name="Kim T."/>
            <person name="Hughes L.E."/>
            <person name="Garlena R.A."/>
            <person name="Russell D.A."/>
            <person name="Pope W.H."/>
            <person name="Jacobs-Sera D."/>
            <person name="Hatfull G.F."/>
        </authorList>
    </citation>
    <scope>NUCLEOTIDE SEQUENCE [LARGE SCALE GENOMIC DNA]</scope>
</reference>
<name>A0A345GTL5_9CAUD</name>
<gene>
    <name evidence="1" type="primary">202</name>
    <name evidence="1" type="ORF">SEA_ANNADREAMY_202</name>
</gene>
<dbReference type="Proteomes" id="UP000259354">
    <property type="component" value="Segment"/>
</dbReference>
<evidence type="ECO:0000313" key="2">
    <source>
        <dbReference type="Proteomes" id="UP000259354"/>
    </source>
</evidence>
<accession>A0A345GTL5</accession>
<sequence length="120" mass="13302">MKVSARIVKGKNNKRGISIKKLGKRPESHMAGTVVMSGVKFGRTMLGTVVEELEKVYMPRAKSGVDFTADGDIRIVSAVSDWDQARYIGNLGGYYNPKTGERVTEASFVYMAGDRIYYTK</sequence>
<keyword evidence="2" id="KW-1185">Reference proteome</keyword>